<protein>
    <recommendedName>
        <fullName evidence="4">Lipoprotein</fullName>
    </recommendedName>
</protein>
<dbReference type="Proteomes" id="UP000301751">
    <property type="component" value="Unassembled WGS sequence"/>
</dbReference>
<gene>
    <name evidence="2" type="ORF">AQPW35_12580</name>
</gene>
<dbReference type="AlphaFoldDB" id="A0A480AP83"/>
<sequence length="345" mass="34219">MSAMLRRTAARRPALAARLATTAVVAAILAGCGGGGGGDDSGAPVVPSAATITASNYEGVARQTLVATTYLGDATGLVTGAQVAPGAQTLFAYTRSQIGRLPGLFASRTPLVTGVTSTETFNCTGGGSISVQTTDNNGNNSVDVGDSATVTARSCVEEGATISGAITLSFSAVSGNLNTDTYAATVAVSLQELRASTQAGNATGSGQFTLAISSTSTSTNLDLSVPNLSVTGSFGGIQDTVTMADYRMTSTAGLSGGRQRVSTTVSGVVGSTVLAGGTVNLATVSPLVQFEGDLHPSGGQITATGAAGSRVRLTAQSPVTVLLELDADGNGAYETSLTKTWSSLV</sequence>
<reference evidence="3" key="1">
    <citation type="submission" date="2019-03" db="EMBL/GenBank/DDBJ databases">
        <title>Aquabacterium pictum sp.nov., the first bacteriochlorophyll a-containing freshwater bacterium in the genus Aquabacterium of the class Betaproteobacteria.</title>
        <authorList>
            <person name="Hirose S."/>
            <person name="Tank M."/>
            <person name="Hara E."/>
            <person name="Tamaki H."/>
            <person name="Takaichi S."/>
            <person name="Haruta S."/>
            <person name="Hanada S."/>
        </authorList>
    </citation>
    <scope>NUCLEOTIDE SEQUENCE [LARGE SCALE GENOMIC DNA]</scope>
    <source>
        <strain evidence="3">W35</strain>
    </source>
</reference>
<evidence type="ECO:0000256" key="1">
    <source>
        <dbReference type="SAM" id="SignalP"/>
    </source>
</evidence>
<keyword evidence="3" id="KW-1185">Reference proteome</keyword>
<comment type="caution">
    <text evidence="2">The sequence shown here is derived from an EMBL/GenBank/DDBJ whole genome shotgun (WGS) entry which is preliminary data.</text>
</comment>
<keyword evidence="1" id="KW-0732">Signal</keyword>
<dbReference type="EMBL" id="BJCL01000002">
    <property type="protein sequence ID" value="GCL62177.1"/>
    <property type="molecule type" value="Genomic_DNA"/>
</dbReference>
<proteinExistence type="predicted"/>
<evidence type="ECO:0000313" key="3">
    <source>
        <dbReference type="Proteomes" id="UP000301751"/>
    </source>
</evidence>
<evidence type="ECO:0000313" key="2">
    <source>
        <dbReference type="EMBL" id="GCL62177.1"/>
    </source>
</evidence>
<feature type="signal peptide" evidence="1">
    <location>
        <begin position="1"/>
        <end position="26"/>
    </location>
</feature>
<feature type="chain" id="PRO_5019776201" description="Lipoprotein" evidence="1">
    <location>
        <begin position="27"/>
        <end position="345"/>
    </location>
</feature>
<organism evidence="2 3">
    <name type="scientific">Pseudaquabacterium pictum</name>
    <dbReference type="NCBI Taxonomy" id="2315236"/>
    <lineage>
        <taxon>Bacteria</taxon>
        <taxon>Pseudomonadati</taxon>
        <taxon>Pseudomonadota</taxon>
        <taxon>Betaproteobacteria</taxon>
        <taxon>Burkholderiales</taxon>
        <taxon>Sphaerotilaceae</taxon>
        <taxon>Pseudaquabacterium</taxon>
    </lineage>
</organism>
<dbReference type="PROSITE" id="PS51257">
    <property type="entry name" value="PROKAR_LIPOPROTEIN"/>
    <property type="match status" value="1"/>
</dbReference>
<evidence type="ECO:0008006" key="4">
    <source>
        <dbReference type="Google" id="ProtNLM"/>
    </source>
</evidence>
<name>A0A480AP83_9BURK</name>
<dbReference type="OrthoDB" id="8910512at2"/>
<dbReference type="RefSeq" id="WP_137731916.1">
    <property type="nucleotide sequence ID" value="NZ_BJCL01000002.1"/>
</dbReference>
<accession>A0A480AP83</accession>